<feature type="signal peptide" evidence="2">
    <location>
        <begin position="1"/>
        <end position="18"/>
    </location>
</feature>
<dbReference type="SUPFAM" id="SSF103473">
    <property type="entry name" value="MFS general substrate transporter"/>
    <property type="match status" value="1"/>
</dbReference>
<comment type="caution">
    <text evidence="3">The sequence shown here is derived from an EMBL/GenBank/DDBJ whole genome shotgun (WGS) entry which is preliminary data.</text>
</comment>
<dbReference type="InterPro" id="IPR036259">
    <property type="entry name" value="MFS_trans_sf"/>
</dbReference>
<evidence type="ECO:0000256" key="1">
    <source>
        <dbReference type="SAM" id="Phobius"/>
    </source>
</evidence>
<feature type="transmembrane region" description="Helical" evidence="1">
    <location>
        <begin position="157"/>
        <end position="178"/>
    </location>
</feature>
<reference evidence="3" key="2">
    <citation type="submission" date="2021-08" db="EMBL/GenBank/DDBJ databases">
        <authorList>
            <person name="Gostincar C."/>
            <person name="Sun X."/>
            <person name="Song Z."/>
            <person name="Gunde-Cimerman N."/>
        </authorList>
    </citation>
    <scope>NUCLEOTIDE SEQUENCE</scope>
    <source>
        <strain evidence="3">EXF-8016</strain>
    </source>
</reference>
<feature type="transmembrane region" description="Helical" evidence="1">
    <location>
        <begin position="117"/>
        <end position="137"/>
    </location>
</feature>
<gene>
    <name evidence="3" type="ORF">KCV03_g5247</name>
</gene>
<keyword evidence="1" id="KW-0472">Membrane</keyword>
<keyword evidence="1" id="KW-0812">Transmembrane</keyword>
<name>A0A9P8K6S5_AURME</name>
<feature type="non-terminal residue" evidence="3">
    <location>
        <position position="190"/>
    </location>
</feature>
<keyword evidence="2" id="KW-0732">Signal</keyword>
<evidence type="ECO:0000313" key="3">
    <source>
        <dbReference type="EMBL" id="KAH0221049.1"/>
    </source>
</evidence>
<protein>
    <submittedName>
        <fullName evidence="3">Uncharacterized protein</fullName>
    </submittedName>
</protein>
<feature type="transmembrane region" description="Helical" evidence="1">
    <location>
        <begin position="24"/>
        <end position="41"/>
    </location>
</feature>
<feature type="chain" id="PRO_5040350166" evidence="2">
    <location>
        <begin position="19"/>
        <end position="190"/>
    </location>
</feature>
<dbReference type="EMBL" id="JAHFYH010000034">
    <property type="protein sequence ID" value="KAH0221049.1"/>
    <property type="molecule type" value="Genomic_DNA"/>
</dbReference>
<sequence>MWLGCLVCTFSAIGAGFAKTPLQLIMAIGLLYGIGAGMLFGPSIHLMAECCAAGAAAGAGLPPVYTVCLNRYGYKAIGQPLQGWLADWRKSYYIPMLISTIGASLEALLIWGFARSLWSLSIFALAFGSTAGGFAVLRPRFASEIVGDQDEQDNQSLLVFAILTASRGSAIIGSGFIMKTFVHEGESNKG</sequence>
<organism evidence="3 4">
    <name type="scientific">Aureobasidium melanogenum</name>
    <name type="common">Aureobasidium pullulans var. melanogenum</name>
    <dbReference type="NCBI Taxonomy" id="46634"/>
    <lineage>
        <taxon>Eukaryota</taxon>
        <taxon>Fungi</taxon>
        <taxon>Dikarya</taxon>
        <taxon>Ascomycota</taxon>
        <taxon>Pezizomycotina</taxon>
        <taxon>Dothideomycetes</taxon>
        <taxon>Dothideomycetidae</taxon>
        <taxon>Dothideales</taxon>
        <taxon>Saccotheciaceae</taxon>
        <taxon>Aureobasidium</taxon>
    </lineage>
</organism>
<reference evidence="3" key="1">
    <citation type="journal article" date="2021" name="J Fungi (Basel)">
        <title>Virulence traits and population genomics of the black yeast Aureobasidium melanogenum.</title>
        <authorList>
            <person name="Cernosa A."/>
            <person name="Sun X."/>
            <person name="Gostincar C."/>
            <person name="Fang C."/>
            <person name="Gunde-Cimerman N."/>
            <person name="Song Z."/>
        </authorList>
    </citation>
    <scope>NUCLEOTIDE SEQUENCE</scope>
    <source>
        <strain evidence="3">EXF-8016</strain>
    </source>
</reference>
<dbReference type="AlphaFoldDB" id="A0A9P8K6S5"/>
<feature type="transmembrane region" description="Helical" evidence="1">
    <location>
        <begin position="92"/>
        <end position="111"/>
    </location>
</feature>
<proteinExistence type="predicted"/>
<dbReference type="Proteomes" id="UP000767238">
    <property type="component" value="Unassembled WGS sequence"/>
</dbReference>
<accession>A0A9P8K6S5</accession>
<evidence type="ECO:0000256" key="2">
    <source>
        <dbReference type="SAM" id="SignalP"/>
    </source>
</evidence>
<dbReference type="OrthoDB" id="2213137at2759"/>
<keyword evidence="1" id="KW-1133">Transmembrane helix</keyword>
<evidence type="ECO:0000313" key="4">
    <source>
        <dbReference type="Proteomes" id="UP000767238"/>
    </source>
</evidence>